<protein>
    <recommendedName>
        <fullName evidence="4">Imelysin-like domain-containing protein</fullName>
    </recommendedName>
</protein>
<dbReference type="InterPro" id="IPR018976">
    <property type="entry name" value="Imelysin-like"/>
</dbReference>
<evidence type="ECO:0000259" key="4">
    <source>
        <dbReference type="Pfam" id="PF09375"/>
    </source>
</evidence>
<dbReference type="InterPro" id="IPR034984">
    <property type="entry name" value="Imelysin-like_IPPA"/>
</dbReference>
<feature type="domain" description="Imelysin-like" evidence="4">
    <location>
        <begin position="40"/>
        <end position="325"/>
    </location>
</feature>
<sequence>MKHMNWFSALLVIGLSGSPALALDDAAAKAVMAKAVDLYIRPAYTDFHQKSEALAVETGKLCQKPSGTQLSEVSDRFAEVISSWAKIEFLRDGPVMQENRFERIVFYPDRKSTGLKQVQALLAEPDETATDPLQLRNRSVAIQGLGAFEFAFFGLYPEGLTGEAQSFRCRYGLAIARNVEAIAGELEAAWDDPNGIQKAWKAPSADNPVFRNEAEAVQALIGLHVHGAEMVRDQRIKAFYKGKAGKLAPKSAIFWRSANTTHSIAGNIEGLAELWKKSDMSSLLSEDVRSLADSVEFDYVSALGAARKLDQPTAERLADPKYIARLDFIELNLKDAITRINNDVGGAVGLGAGFSFADGD</sequence>
<dbReference type="Pfam" id="PF09375">
    <property type="entry name" value="Peptidase_M75"/>
    <property type="match status" value="1"/>
</dbReference>
<dbReference type="RefSeq" id="WP_201655166.1">
    <property type="nucleotide sequence ID" value="NZ_JAEQNC010000003.1"/>
</dbReference>
<keyword evidence="6" id="KW-1185">Reference proteome</keyword>
<feature type="signal peptide" evidence="3">
    <location>
        <begin position="1"/>
        <end position="22"/>
    </location>
</feature>
<dbReference type="Gene3D" id="1.20.1420.20">
    <property type="entry name" value="M75 peptidase, HXXE motif"/>
    <property type="match status" value="1"/>
</dbReference>
<dbReference type="InterPro" id="IPR038352">
    <property type="entry name" value="Imelysin_sf"/>
</dbReference>
<dbReference type="GO" id="GO:0030313">
    <property type="term" value="C:cell envelope"/>
    <property type="evidence" value="ECO:0007669"/>
    <property type="project" value="UniProtKB-SubCell"/>
</dbReference>
<evidence type="ECO:0000256" key="1">
    <source>
        <dbReference type="ARBA" id="ARBA00004196"/>
    </source>
</evidence>
<dbReference type="AlphaFoldDB" id="A0A937CNY4"/>
<feature type="chain" id="PRO_5038107980" description="Imelysin-like domain-containing protein" evidence="3">
    <location>
        <begin position="23"/>
        <end position="360"/>
    </location>
</feature>
<evidence type="ECO:0000313" key="6">
    <source>
        <dbReference type="Proteomes" id="UP000633219"/>
    </source>
</evidence>
<keyword evidence="2 3" id="KW-0732">Signal</keyword>
<reference evidence="5" key="1">
    <citation type="submission" date="2021-01" db="EMBL/GenBank/DDBJ databases">
        <title>Rhizobium sp. strain KVB221 16S ribosomal RNA gene Genome sequencing and assembly.</title>
        <authorList>
            <person name="Kang M."/>
        </authorList>
    </citation>
    <scope>NUCLEOTIDE SEQUENCE</scope>
    <source>
        <strain evidence="5">KVB221</strain>
    </source>
</reference>
<organism evidence="5 6">
    <name type="scientific">Rhizobium setariae</name>
    <dbReference type="NCBI Taxonomy" id="2801340"/>
    <lineage>
        <taxon>Bacteria</taxon>
        <taxon>Pseudomonadati</taxon>
        <taxon>Pseudomonadota</taxon>
        <taxon>Alphaproteobacteria</taxon>
        <taxon>Hyphomicrobiales</taxon>
        <taxon>Rhizobiaceae</taxon>
        <taxon>Rhizobium/Agrobacterium group</taxon>
        <taxon>Rhizobium</taxon>
    </lineage>
</organism>
<name>A0A937CNY4_9HYPH</name>
<gene>
    <name evidence="5" type="ORF">JJB09_06980</name>
</gene>
<dbReference type="Proteomes" id="UP000633219">
    <property type="component" value="Unassembled WGS sequence"/>
</dbReference>
<evidence type="ECO:0000256" key="3">
    <source>
        <dbReference type="SAM" id="SignalP"/>
    </source>
</evidence>
<comment type="subcellular location">
    <subcellularLocation>
        <location evidence="1">Cell envelope</location>
    </subcellularLocation>
</comment>
<proteinExistence type="predicted"/>
<accession>A0A937CNY4</accession>
<dbReference type="EMBL" id="JAEQNC010000003">
    <property type="protein sequence ID" value="MBL0371768.1"/>
    <property type="molecule type" value="Genomic_DNA"/>
</dbReference>
<dbReference type="CDD" id="cd14659">
    <property type="entry name" value="Imelysin-like_IPPA"/>
    <property type="match status" value="1"/>
</dbReference>
<evidence type="ECO:0000313" key="5">
    <source>
        <dbReference type="EMBL" id="MBL0371768.1"/>
    </source>
</evidence>
<evidence type="ECO:0000256" key="2">
    <source>
        <dbReference type="ARBA" id="ARBA00022729"/>
    </source>
</evidence>
<comment type="caution">
    <text evidence="5">The sequence shown here is derived from an EMBL/GenBank/DDBJ whole genome shotgun (WGS) entry which is preliminary data.</text>
</comment>